<evidence type="ECO:0000313" key="3">
    <source>
        <dbReference type="Proteomes" id="UP000799421"/>
    </source>
</evidence>
<reference evidence="2" key="1">
    <citation type="journal article" date="2020" name="Stud. Mycol.">
        <title>101 Dothideomycetes genomes: a test case for predicting lifestyles and emergence of pathogens.</title>
        <authorList>
            <person name="Haridas S."/>
            <person name="Albert R."/>
            <person name="Binder M."/>
            <person name="Bloem J."/>
            <person name="Labutti K."/>
            <person name="Salamov A."/>
            <person name="Andreopoulos B."/>
            <person name="Baker S."/>
            <person name="Barry K."/>
            <person name="Bills G."/>
            <person name="Bluhm B."/>
            <person name="Cannon C."/>
            <person name="Castanera R."/>
            <person name="Culley D."/>
            <person name="Daum C."/>
            <person name="Ezra D."/>
            <person name="Gonzalez J."/>
            <person name="Henrissat B."/>
            <person name="Kuo A."/>
            <person name="Liang C."/>
            <person name="Lipzen A."/>
            <person name="Lutzoni F."/>
            <person name="Magnuson J."/>
            <person name="Mondo S."/>
            <person name="Nolan M."/>
            <person name="Ohm R."/>
            <person name="Pangilinan J."/>
            <person name="Park H.-J."/>
            <person name="Ramirez L."/>
            <person name="Alfaro M."/>
            <person name="Sun H."/>
            <person name="Tritt A."/>
            <person name="Yoshinaga Y."/>
            <person name="Zwiers L.-H."/>
            <person name="Turgeon B."/>
            <person name="Goodwin S."/>
            <person name="Spatafora J."/>
            <person name="Crous P."/>
            <person name="Grigoriev I."/>
        </authorList>
    </citation>
    <scope>NUCLEOTIDE SEQUENCE</scope>
    <source>
        <strain evidence="2">CBS 480.64</strain>
    </source>
</reference>
<accession>A0A6A7BQH8</accession>
<protein>
    <submittedName>
        <fullName evidence="2">Uncharacterized protein</fullName>
    </submittedName>
</protein>
<dbReference type="Proteomes" id="UP000799421">
    <property type="component" value="Unassembled WGS sequence"/>
</dbReference>
<dbReference type="EMBL" id="MU006062">
    <property type="protein sequence ID" value="KAF2857157.1"/>
    <property type="molecule type" value="Genomic_DNA"/>
</dbReference>
<dbReference type="OrthoDB" id="2103031at2759"/>
<feature type="region of interest" description="Disordered" evidence="1">
    <location>
        <begin position="225"/>
        <end position="247"/>
    </location>
</feature>
<dbReference type="AlphaFoldDB" id="A0A6A7BQH8"/>
<sequence length="247" mass="28299">PPQSLFPDGRYAHLWKTYRPPSEVAAAEQSEQDVLRSITAACNSRKSALGQAALENCIEEQLAERECWERGSAWERLTACREPSARFNRCYNMQQRFLKALGFLSTTIDADQEERIQMHADKLYHEMLAREAASASDLPPLLTPESIRKALGDNSPWERARKKAIEMGEADTTFTNLPPDQQDAIRKRLEGMSETEKQVELQLLVAEGRAHLEHAEPVREWYAEEKRAREERRMAGKETFGDRVKNL</sequence>
<evidence type="ECO:0000256" key="1">
    <source>
        <dbReference type="SAM" id="MobiDB-lite"/>
    </source>
</evidence>
<feature type="non-terminal residue" evidence="2">
    <location>
        <position position="247"/>
    </location>
</feature>
<evidence type="ECO:0000313" key="2">
    <source>
        <dbReference type="EMBL" id="KAF2857157.1"/>
    </source>
</evidence>
<gene>
    <name evidence="2" type="ORF">K470DRAFT_195044</name>
</gene>
<proteinExistence type="predicted"/>
<name>A0A6A7BQH8_9PEZI</name>
<organism evidence="2 3">
    <name type="scientific">Piedraia hortae CBS 480.64</name>
    <dbReference type="NCBI Taxonomy" id="1314780"/>
    <lineage>
        <taxon>Eukaryota</taxon>
        <taxon>Fungi</taxon>
        <taxon>Dikarya</taxon>
        <taxon>Ascomycota</taxon>
        <taxon>Pezizomycotina</taxon>
        <taxon>Dothideomycetes</taxon>
        <taxon>Dothideomycetidae</taxon>
        <taxon>Capnodiales</taxon>
        <taxon>Piedraiaceae</taxon>
        <taxon>Piedraia</taxon>
    </lineage>
</organism>
<feature type="non-terminal residue" evidence="2">
    <location>
        <position position="1"/>
    </location>
</feature>
<keyword evidence="3" id="KW-1185">Reference proteome</keyword>